<accession>A0A849L1B6</accession>
<dbReference type="InterPro" id="IPR011250">
    <property type="entry name" value="OMP/PagP_B-barrel"/>
</dbReference>
<dbReference type="InterPro" id="IPR027385">
    <property type="entry name" value="Beta-barrel_OMP"/>
</dbReference>
<keyword evidence="1 2" id="KW-0732">Signal</keyword>
<feature type="chain" id="PRO_5032678942" evidence="2">
    <location>
        <begin position="26"/>
        <end position="263"/>
    </location>
</feature>
<name>A0A849L1B6_9RHOB</name>
<evidence type="ECO:0000259" key="3">
    <source>
        <dbReference type="Pfam" id="PF13505"/>
    </source>
</evidence>
<organism evidence="4 5">
    <name type="scientific">Halovulum dunhuangense</name>
    <dbReference type="NCBI Taxonomy" id="1505036"/>
    <lineage>
        <taxon>Bacteria</taxon>
        <taxon>Pseudomonadati</taxon>
        <taxon>Pseudomonadota</taxon>
        <taxon>Alphaproteobacteria</taxon>
        <taxon>Rhodobacterales</taxon>
        <taxon>Paracoccaceae</taxon>
        <taxon>Halovulum</taxon>
    </lineage>
</organism>
<dbReference type="Gene3D" id="2.40.160.20">
    <property type="match status" value="1"/>
</dbReference>
<dbReference type="Proteomes" id="UP000572377">
    <property type="component" value="Unassembled WGS sequence"/>
</dbReference>
<evidence type="ECO:0000313" key="4">
    <source>
        <dbReference type="EMBL" id="NNU80041.1"/>
    </source>
</evidence>
<dbReference type="SUPFAM" id="SSF56925">
    <property type="entry name" value="OMPA-like"/>
    <property type="match status" value="1"/>
</dbReference>
<keyword evidence="5" id="KW-1185">Reference proteome</keyword>
<dbReference type="Pfam" id="PF13505">
    <property type="entry name" value="OMP_b-brl"/>
    <property type="match status" value="1"/>
</dbReference>
<dbReference type="RefSeq" id="WP_171323478.1">
    <property type="nucleotide sequence ID" value="NZ_JABFBC010000001.1"/>
</dbReference>
<feature type="domain" description="Outer membrane protein beta-barrel" evidence="3">
    <location>
        <begin position="10"/>
        <end position="226"/>
    </location>
</feature>
<evidence type="ECO:0000256" key="2">
    <source>
        <dbReference type="SAM" id="SignalP"/>
    </source>
</evidence>
<sequence length="263" mass="27535">MPKAMFAVSAALAASLAISAPTAQAQSGQGVFGIDAPAVTYGRYARFDLGAGFSATDSGDWLPPGASDPRVFFALDGENGIAGTAAIGFDWMNGWRAEAALTHVGKETVGGDWSRTEPATPGPHASVEADISSTALMGNVYYLPFQRPGRNAKFQPFVTAGLGLSMNSMDDWTRTNPSATDPVRSFEGASHIDLAWSVGLGASMQISATGKRPILLEASYRYYDLGAARGSATPLDGGNAPRDPLSVDRESHVLAIGLRIPLR</sequence>
<evidence type="ECO:0000313" key="5">
    <source>
        <dbReference type="Proteomes" id="UP000572377"/>
    </source>
</evidence>
<proteinExistence type="predicted"/>
<dbReference type="EMBL" id="JABFBC010000001">
    <property type="protein sequence ID" value="NNU80041.1"/>
    <property type="molecule type" value="Genomic_DNA"/>
</dbReference>
<dbReference type="AlphaFoldDB" id="A0A849L1B6"/>
<gene>
    <name evidence="4" type="ORF">HMH01_06270</name>
</gene>
<evidence type="ECO:0000256" key="1">
    <source>
        <dbReference type="ARBA" id="ARBA00022729"/>
    </source>
</evidence>
<protein>
    <submittedName>
        <fullName evidence="4">Outer membrane beta-barrel protein</fullName>
    </submittedName>
</protein>
<comment type="caution">
    <text evidence="4">The sequence shown here is derived from an EMBL/GenBank/DDBJ whole genome shotgun (WGS) entry which is preliminary data.</text>
</comment>
<feature type="signal peptide" evidence="2">
    <location>
        <begin position="1"/>
        <end position="25"/>
    </location>
</feature>
<reference evidence="4 5" key="1">
    <citation type="submission" date="2020-05" db="EMBL/GenBank/DDBJ databases">
        <title>Gimesia benthica sp. nov., a novel planctomycete isolated from a deep-sea water sample of the Northwest Indian Ocean.</title>
        <authorList>
            <person name="Wang J."/>
            <person name="Ruan C."/>
            <person name="Song L."/>
            <person name="Zhu Y."/>
            <person name="Li A."/>
            <person name="Zheng X."/>
            <person name="Wang L."/>
            <person name="Lu Z."/>
            <person name="Huang Y."/>
            <person name="Du W."/>
            <person name="Zhou Y."/>
            <person name="Huang L."/>
            <person name="Dai X."/>
        </authorList>
    </citation>
    <scope>NUCLEOTIDE SEQUENCE [LARGE SCALE GENOMIC DNA]</scope>
    <source>
        <strain evidence="4 5">YYQ-30</strain>
    </source>
</reference>